<dbReference type="AlphaFoldDB" id="G4ZWH6"/>
<dbReference type="PANTHER" id="PTHR40866">
    <property type="entry name" value="BED-TYPE DOMAIN-CONTAINING PROTEIN"/>
    <property type="match status" value="1"/>
</dbReference>
<reference evidence="1 2" key="1">
    <citation type="journal article" date="2006" name="Science">
        <title>Phytophthora genome sequences uncover evolutionary origins and mechanisms of pathogenesis.</title>
        <authorList>
            <person name="Tyler B.M."/>
            <person name="Tripathy S."/>
            <person name="Zhang X."/>
            <person name="Dehal P."/>
            <person name="Jiang R.H."/>
            <person name="Aerts A."/>
            <person name="Arredondo F.D."/>
            <person name="Baxter L."/>
            <person name="Bensasson D."/>
            <person name="Beynon J.L."/>
            <person name="Chapman J."/>
            <person name="Damasceno C.M."/>
            <person name="Dorrance A.E."/>
            <person name="Dou D."/>
            <person name="Dickerman A.W."/>
            <person name="Dubchak I.L."/>
            <person name="Garbelotto M."/>
            <person name="Gijzen M."/>
            <person name="Gordon S.G."/>
            <person name="Govers F."/>
            <person name="Grunwald N.J."/>
            <person name="Huang W."/>
            <person name="Ivors K.L."/>
            <person name="Jones R.W."/>
            <person name="Kamoun S."/>
            <person name="Krampis K."/>
            <person name="Lamour K.H."/>
            <person name="Lee M.K."/>
            <person name="McDonald W.H."/>
            <person name="Medina M."/>
            <person name="Meijer H.J."/>
            <person name="Nordberg E.K."/>
            <person name="Maclean D.J."/>
            <person name="Ospina-Giraldo M.D."/>
            <person name="Morris P.F."/>
            <person name="Phuntumart V."/>
            <person name="Putnam N.H."/>
            <person name="Rash S."/>
            <person name="Rose J.K."/>
            <person name="Sakihama Y."/>
            <person name="Salamov A.A."/>
            <person name="Savidor A."/>
            <person name="Scheuring C.F."/>
            <person name="Smith B.M."/>
            <person name="Sobral B.W."/>
            <person name="Terry A."/>
            <person name="Torto-Alalibo T.A."/>
            <person name="Win J."/>
            <person name="Xu Z."/>
            <person name="Zhang H."/>
            <person name="Grigoriev I.V."/>
            <person name="Rokhsar D.S."/>
            <person name="Boore J.L."/>
        </authorList>
    </citation>
    <scope>NUCLEOTIDE SEQUENCE [LARGE SCALE GENOMIC DNA]</scope>
    <source>
        <strain evidence="1 2">P6497</strain>
    </source>
</reference>
<name>G4ZWH6_PHYSP</name>
<feature type="non-terminal residue" evidence="1">
    <location>
        <position position="317"/>
    </location>
</feature>
<sequence length="317" mass="35300">MSEWRPINSKALKADMFTVAGKLGIVISDEMGILFATEPCTSSGLRSLRGGLDVVGGRLQRTLLALSPMDDGSQDADAHIELFRNVLAVYNKTVDMIQFIVAYYYEARRLIGRFAGRRSSTFEMLERYMDLRSHIRLVEAVEDDFHTSGEHKQLGTCFVICVSSTVCASDCSVSRRVRGEYLKPTSKIVHSPAFGHGLAKFAAGESLSTSEATALNRLERSQAEMPRRAAEDERAGREQDYAAEIIRQGGGTKRRKGERVAYVALAAMVPPTSNSCERLFLECKWVLTPQRGSLLPANFEMLVFRRANKTMWDVTTL</sequence>
<protein>
    <recommendedName>
        <fullName evidence="3">HAT C-terminal dimerisation domain-containing protein</fullName>
    </recommendedName>
</protein>
<evidence type="ECO:0008006" key="3">
    <source>
        <dbReference type="Google" id="ProtNLM"/>
    </source>
</evidence>
<dbReference type="EMBL" id="JH159157">
    <property type="protein sequence ID" value="EGZ12404.1"/>
    <property type="molecule type" value="Genomic_DNA"/>
</dbReference>
<dbReference type="Proteomes" id="UP000002640">
    <property type="component" value="Unassembled WGS sequence"/>
</dbReference>
<dbReference type="RefSeq" id="XP_009532737.1">
    <property type="nucleotide sequence ID" value="XM_009534442.1"/>
</dbReference>
<dbReference type="PANTHER" id="PTHR40866:SF1">
    <property type="entry name" value="BED-TYPE DOMAIN-CONTAINING PROTEIN"/>
    <property type="match status" value="1"/>
</dbReference>
<evidence type="ECO:0000313" key="2">
    <source>
        <dbReference type="Proteomes" id="UP000002640"/>
    </source>
</evidence>
<accession>G4ZWH6</accession>
<proteinExistence type="predicted"/>
<dbReference type="GeneID" id="20637882"/>
<dbReference type="InParanoid" id="G4ZWH6"/>
<evidence type="ECO:0000313" key="1">
    <source>
        <dbReference type="EMBL" id="EGZ12404.1"/>
    </source>
</evidence>
<organism evidence="1 2">
    <name type="scientific">Phytophthora sojae (strain P6497)</name>
    <name type="common">Soybean stem and root rot agent</name>
    <name type="synonym">Phytophthora megasperma f. sp. glycines</name>
    <dbReference type="NCBI Taxonomy" id="1094619"/>
    <lineage>
        <taxon>Eukaryota</taxon>
        <taxon>Sar</taxon>
        <taxon>Stramenopiles</taxon>
        <taxon>Oomycota</taxon>
        <taxon>Peronosporomycetes</taxon>
        <taxon>Peronosporales</taxon>
        <taxon>Peronosporaceae</taxon>
        <taxon>Phytophthora</taxon>
    </lineage>
</organism>
<gene>
    <name evidence="1" type="ORF">PHYSODRAFT_249022</name>
</gene>
<dbReference type="KEGG" id="psoj:PHYSODRAFT_249022"/>
<keyword evidence="2" id="KW-1185">Reference proteome</keyword>